<gene>
    <name evidence="8" type="ORF">GQ55_2G031900</name>
</gene>
<dbReference type="Gramene" id="PUZ68478">
    <property type="protein sequence ID" value="PUZ68478"/>
    <property type="gene ID" value="GQ55_2G031900"/>
</dbReference>
<keyword evidence="2" id="KW-0812">Transmembrane</keyword>
<dbReference type="OrthoDB" id="696823at2759"/>
<evidence type="ECO:0000259" key="7">
    <source>
        <dbReference type="PROSITE" id="PS51775"/>
    </source>
</evidence>
<evidence type="ECO:0000256" key="3">
    <source>
        <dbReference type="ARBA" id="ARBA00022989"/>
    </source>
</evidence>
<dbReference type="InterPro" id="IPR007656">
    <property type="entry name" value="GTD-bd"/>
</dbReference>
<dbReference type="Pfam" id="PF04576">
    <property type="entry name" value="Zein-binding"/>
    <property type="match status" value="1"/>
</dbReference>
<feature type="domain" description="GTD-binding" evidence="7">
    <location>
        <begin position="92"/>
        <end position="186"/>
    </location>
</feature>
<dbReference type="PANTHER" id="PTHR31422">
    <property type="entry name" value="BNAANNG28530D PROTEIN"/>
    <property type="match status" value="1"/>
</dbReference>
<evidence type="ECO:0000256" key="6">
    <source>
        <dbReference type="SAM" id="MobiDB-lite"/>
    </source>
</evidence>
<dbReference type="GO" id="GO:0016020">
    <property type="term" value="C:membrane"/>
    <property type="evidence" value="ECO:0007669"/>
    <property type="project" value="UniProtKB-SubCell"/>
</dbReference>
<reference evidence="8 9" key="1">
    <citation type="submission" date="2018-04" db="EMBL/GenBank/DDBJ databases">
        <title>WGS assembly of Panicum hallii var. hallii HAL2.</title>
        <authorList>
            <person name="Lovell J."/>
            <person name="Jenkins J."/>
            <person name="Lowry D."/>
            <person name="Mamidi S."/>
            <person name="Sreedasyam A."/>
            <person name="Weng X."/>
            <person name="Barry K."/>
            <person name="Bonette J."/>
            <person name="Campitelli B."/>
            <person name="Daum C."/>
            <person name="Gordon S."/>
            <person name="Gould B."/>
            <person name="Lipzen A."/>
            <person name="MacQueen A."/>
            <person name="Palacio-Mejia J."/>
            <person name="Plott C."/>
            <person name="Shakirov E."/>
            <person name="Shu S."/>
            <person name="Yoshinaga Y."/>
            <person name="Zane M."/>
            <person name="Rokhsar D."/>
            <person name="Grimwood J."/>
            <person name="Schmutz J."/>
            <person name="Juenger T."/>
        </authorList>
    </citation>
    <scope>NUCLEOTIDE SEQUENCE [LARGE SCALE GENOMIC DNA]</scope>
    <source>
        <strain evidence="9">cv. HAL2</strain>
    </source>
</reference>
<keyword evidence="9" id="KW-1185">Reference proteome</keyword>
<keyword evidence="3" id="KW-1133">Transmembrane helix</keyword>
<dbReference type="PROSITE" id="PS51775">
    <property type="entry name" value="GTD_BINDING"/>
    <property type="match status" value="1"/>
</dbReference>
<evidence type="ECO:0000256" key="2">
    <source>
        <dbReference type="ARBA" id="ARBA00022692"/>
    </source>
</evidence>
<evidence type="ECO:0000313" key="8">
    <source>
        <dbReference type="EMBL" id="PUZ68478.1"/>
    </source>
</evidence>
<sequence>MLHHTPVGHRCRRRYLAIHAAGHPAALPVPFTSSTPPTVRRHSPAKPRAPSSPMDPCTAPPEPSTWRRAVRRRSLDGAGVPPGCRRAEELEEAVWRLRAEKEAAERAAAALRAELDAERGAAATAATETMLMIARLQREKAAAMMEARELQALAEGRALRECELHDRLAAVSALAASYAALLRAHGVDPEEAEDGGNYEDEDDDHSVEYLEADADGDGESHGGDAEATAVTALVAEEPPSPPTAEEESEYTADVQCVPCAATTEAAALPALREASAARVAEDPSLYGRVAALEAESAAMRREVAALRAERALVVLARELARRLCLQAAEDERAAVAAAERPRFSALAICRVLVLITDIVWLFSTIIWGKTHSASAASSSSGSSTSSHLRQILLLGRSKGDHRIQISRSPPRNQMPVSGQTGLAGCEKPWSSPL</sequence>
<proteinExistence type="predicted"/>
<evidence type="ECO:0000313" key="9">
    <source>
        <dbReference type="Proteomes" id="UP000244336"/>
    </source>
</evidence>
<accession>A0A2T7EKX2</accession>
<evidence type="ECO:0000256" key="1">
    <source>
        <dbReference type="ARBA" id="ARBA00004370"/>
    </source>
</evidence>
<dbReference type="AlphaFoldDB" id="A0A2T7EKX2"/>
<dbReference type="Proteomes" id="UP000244336">
    <property type="component" value="Chromosome 2"/>
</dbReference>
<dbReference type="EMBL" id="CM009750">
    <property type="protein sequence ID" value="PUZ68478.1"/>
    <property type="molecule type" value="Genomic_DNA"/>
</dbReference>
<feature type="coiled-coil region" evidence="5">
    <location>
        <begin position="87"/>
        <end position="153"/>
    </location>
</feature>
<feature type="region of interest" description="Disordered" evidence="6">
    <location>
        <begin position="28"/>
        <end position="66"/>
    </location>
</feature>
<feature type="compositionally biased region" description="Polar residues" evidence="6">
    <location>
        <begin position="405"/>
        <end position="420"/>
    </location>
</feature>
<dbReference type="GO" id="GO:0080115">
    <property type="term" value="F:myosin XI tail binding"/>
    <property type="evidence" value="ECO:0007669"/>
    <property type="project" value="UniProtKB-ARBA"/>
</dbReference>
<organism evidence="8 9">
    <name type="scientific">Panicum hallii var. hallii</name>
    <dbReference type="NCBI Taxonomy" id="1504633"/>
    <lineage>
        <taxon>Eukaryota</taxon>
        <taxon>Viridiplantae</taxon>
        <taxon>Streptophyta</taxon>
        <taxon>Embryophyta</taxon>
        <taxon>Tracheophyta</taxon>
        <taxon>Spermatophyta</taxon>
        <taxon>Magnoliopsida</taxon>
        <taxon>Liliopsida</taxon>
        <taxon>Poales</taxon>
        <taxon>Poaceae</taxon>
        <taxon>PACMAD clade</taxon>
        <taxon>Panicoideae</taxon>
        <taxon>Panicodae</taxon>
        <taxon>Paniceae</taxon>
        <taxon>Panicinae</taxon>
        <taxon>Panicum</taxon>
        <taxon>Panicum sect. Panicum</taxon>
    </lineage>
</organism>
<feature type="region of interest" description="Disordered" evidence="6">
    <location>
        <begin position="402"/>
        <end position="433"/>
    </location>
</feature>
<dbReference type="PANTHER" id="PTHR31422:SF21">
    <property type="entry name" value="OS07G0162200 PROTEIN"/>
    <property type="match status" value="1"/>
</dbReference>
<comment type="subcellular location">
    <subcellularLocation>
        <location evidence="1">Membrane</location>
    </subcellularLocation>
</comment>
<evidence type="ECO:0000256" key="4">
    <source>
        <dbReference type="ARBA" id="ARBA00023136"/>
    </source>
</evidence>
<keyword evidence="5" id="KW-0175">Coiled coil</keyword>
<protein>
    <recommendedName>
        <fullName evidence="7">GTD-binding domain-containing protein</fullName>
    </recommendedName>
</protein>
<evidence type="ECO:0000256" key="5">
    <source>
        <dbReference type="SAM" id="Coils"/>
    </source>
</evidence>
<name>A0A2T7EKX2_9POAL</name>
<keyword evidence="4" id="KW-0472">Membrane</keyword>
<feature type="compositionally biased region" description="Low complexity" evidence="6">
    <location>
        <begin position="28"/>
        <end position="38"/>
    </location>
</feature>